<keyword evidence="3 5" id="KW-1133">Transmembrane helix</keyword>
<feature type="transmembrane region" description="Helical" evidence="5">
    <location>
        <begin position="460"/>
        <end position="477"/>
    </location>
</feature>
<feature type="transmembrane region" description="Helical" evidence="5">
    <location>
        <begin position="324"/>
        <end position="347"/>
    </location>
</feature>
<organism evidence="7 8">
    <name type="scientific">Ascoidea rubescens DSM 1968</name>
    <dbReference type="NCBI Taxonomy" id="1344418"/>
    <lineage>
        <taxon>Eukaryota</taxon>
        <taxon>Fungi</taxon>
        <taxon>Dikarya</taxon>
        <taxon>Ascomycota</taxon>
        <taxon>Saccharomycotina</taxon>
        <taxon>Saccharomycetes</taxon>
        <taxon>Ascoideaceae</taxon>
        <taxon>Ascoidea</taxon>
    </lineage>
</organism>
<gene>
    <name evidence="7" type="ORF">ASCRUDRAFT_105181</name>
</gene>
<accession>A0A1D2VS25</accession>
<feature type="transmembrane region" description="Helical" evidence="5">
    <location>
        <begin position="376"/>
        <end position="401"/>
    </location>
</feature>
<dbReference type="InterPro" id="IPR004841">
    <property type="entry name" value="AA-permease/SLC12A_dom"/>
</dbReference>
<feature type="transmembrane region" description="Helical" evidence="5">
    <location>
        <begin position="524"/>
        <end position="544"/>
    </location>
</feature>
<evidence type="ECO:0000313" key="7">
    <source>
        <dbReference type="EMBL" id="ODV64422.1"/>
    </source>
</evidence>
<dbReference type="PANTHER" id="PTHR43341:SF9">
    <property type="entry name" value="DICARBOXYLIC AMINO ACID PERMEASE"/>
    <property type="match status" value="1"/>
</dbReference>
<evidence type="ECO:0000256" key="2">
    <source>
        <dbReference type="ARBA" id="ARBA00022692"/>
    </source>
</evidence>
<feature type="transmembrane region" description="Helical" evidence="5">
    <location>
        <begin position="91"/>
        <end position="112"/>
    </location>
</feature>
<proteinExistence type="predicted"/>
<evidence type="ECO:0000256" key="4">
    <source>
        <dbReference type="ARBA" id="ARBA00023136"/>
    </source>
</evidence>
<dbReference type="OrthoDB" id="3900342at2759"/>
<evidence type="ECO:0000256" key="3">
    <source>
        <dbReference type="ARBA" id="ARBA00022989"/>
    </source>
</evidence>
<dbReference type="GeneID" id="30962250"/>
<sequence>MNQNFDSIDSFFKNNAAIDNDSNYDMEAQTKSVRSNNINTSNTGNDSLASTSTSSTIYRQVSYELHQVNSPQPLAVTSGHQLNHSLRAIEIASICLCSVIGTGLLVGSARFLAASGPVSLLIAFTIMGFVTVQVLNALCEMSTYIPIPNGYSGYTSRYVDPSLGFALAYCYLLESLVVGPNQLTAGALVILYWVGRNTINPAVWITVFLTLVVLFNGFIRIGKFSLLVTAFVITKFVVITGVIILLIVIMFGGAPSNDVIGFRYWKENPFAEYSEKIDGSTGCFVSFLSVLVGASFSYLGTETIVVAVGESVNPRSTIPKARKLVAYPLITAYISVIALIGLCVPYYDSALVSSEPYSSAVVVAIENALIQVLPHIFNGAILIFVFSAATSSFYVATRVLYGLSVSGESLKIFSKTNKYGIPYYAVIFVAVFDLLSYMNITEQSSEIFGYLVDTTSSFGIILWDCILLTHICFIKAFKTQGLDRKKELHYYAAGSPYTTIIALCISLLVTIIKNFTVFLSTKDGFQYGSFISGYIGIPIFLLMFTGHKFYYKTEFIKSEDADLYFYKDYVDAEEEEYKKNLLEEQANVLEDKSSKVLKIKKLLWEWFI</sequence>
<dbReference type="Gene3D" id="1.20.1740.10">
    <property type="entry name" value="Amino acid/polyamine transporter I"/>
    <property type="match status" value="1"/>
</dbReference>
<evidence type="ECO:0000259" key="6">
    <source>
        <dbReference type="Pfam" id="PF00324"/>
    </source>
</evidence>
<comment type="subcellular location">
    <subcellularLocation>
        <location evidence="1">Membrane</location>
        <topology evidence="1">Multi-pass membrane protein</topology>
    </subcellularLocation>
</comment>
<keyword evidence="8" id="KW-1185">Reference proteome</keyword>
<dbReference type="InterPro" id="IPR050524">
    <property type="entry name" value="APC_YAT"/>
</dbReference>
<dbReference type="EMBL" id="KV454475">
    <property type="protein sequence ID" value="ODV64422.1"/>
    <property type="molecule type" value="Genomic_DNA"/>
</dbReference>
<feature type="transmembrane region" description="Helical" evidence="5">
    <location>
        <begin position="489"/>
        <end position="512"/>
    </location>
</feature>
<dbReference type="Proteomes" id="UP000095038">
    <property type="component" value="Unassembled WGS sequence"/>
</dbReference>
<dbReference type="PANTHER" id="PTHR43341">
    <property type="entry name" value="AMINO ACID PERMEASE"/>
    <property type="match status" value="1"/>
</dbReference>
<name>A0A1D2VS25_9ASCO</name>
<protein>
    <recommendedName>
        <fullName evidence="6">Amino acid permease/ SLC12A domain-containing protein</fullName>
    </recommendedName>
</protein>
<feature type="transmembrane region" description="Helical" evidence="5">
    <location>
        <begin position="201"/>
        <end position="219"/>
    </location>
</feature>
<dbReference type="RefSeq" id="XP_020050729.1">
    <property type="nucleotide sequence ID" value="XM_020188614.1"/>
</dbReference>
<feature type="transmembrane region" description="Helical" evidence="5">
    <location>
        <begin position="226"/>
        <end position="251"/>
    </location>
</feature>
<evidence type="ECO:0000256" key="5">
    <source>
        <dbReference type="SAM" id="Phobius"/>
    </source>
</evidence>
<evidence type="ECO:0000313" key="8">
    <source>
        <dbReference type="Proteomes" id="UP000095038"/>
    </source>
</evidence>
<feature type="domain" description="Amino acid permease/ SLC12A" evidence="6">
    <location>
        <begin position="92"/>
        <end position="555"/>
    </location>
</feature>
<dbReference type="InParanoid" id="A0A1D2VS25"/>
<reference evidence="8" key="1">
    <citation type="submission" date="2016-05" db="EMBL/GenBank/DDBJ databases">
        <title>Comparative genomics of biotechnologically important yeasts.</title>
        <authorList>
            <consortium name="DOE Joint Genome Institute"/>
            <person name="Riley R."/>
            <person name="Haridas S."/>
            <person name="Wolfe K.H."/>
            <person name="Lopes M.R."/>
            <person name="Hittinger C.T."/>
            <person name="Goker M."/>
            <person name="Salamov A."/>
            <person name="Wisecaver J."/>
            <person name="Long T.M."/>
            <person name="Aerts A.L."/>
            <person name="Barry K."/>
            <person name="Choi C."/>
            <person name="Clum A."/>
            <person name="Coughlan A.Y."/>
            <person name="Deshpande S."/>
            <person name="Douglass A.P."/>
            <person name="Hanson S.J."/>
            <person name="Klenk H.-P."/>
            <person name="Labutti K."/>
            <person name="Lapidus A."/>
            <person name="Lindquist E."/>
            <person name="Lipzen A."/>
            <person name="Meier-Kolthoff J.P."/>
            <person name="Ohm R.A."/>
            <person name="Otillar R.P."/>
            <person name="Pangilinan J."/>
            <person name="Peng Y."/>
            <person name="Rokas A."/>
            <person name="Rosa C.A."/>
            <person name="Scheuner C."/>
            <person name="Sibirny A.A."/>
            <person name="Slot J.C."/>
            <person name="Stielow J.B."/>
            <person name="Sun H."/>
            <person name="Kurtzman C.P."/>
            <person name="Blackwell M."/>
            <person name="Grigoriev I.V."/>
            <person name="Jeffries T.W."/>
        </authorList>
    </citation>
    <scope>NUCLEOTIDE SEQUENCE [LARGE SCALE GENOMIC DNA]</scope>
    <source>
        <strain evidence="8">DSM 1968</strain>
    </source>
</reference>
<evidence type="ECO:0000256" key="1">
    <source>
        <dbReference type="ARBA" id="ARBA00004141"/>
    </source>
</evidence>
<keyword evidence="4 5" id="KW-0472">Membrane</keyword>
<dbReference type="STRING" id="1344418.A0A1D2VS25"/>
<feature type="transmembrane region" description="Helical" evidence="5">
    <location>
        <begin position="284"/>
        <end position="312"/>
    </location>
</feature>
<feature type="transmembrane region" description="Helical" evidence="5">
    <location>
        <begin position="118"/>
        <end position="139"/>
    </location>
</feature>
<dbReference type="GO" id="GO:0015171">
    <property type="term" value="F:amino acid transmembrane transporter activity"/>
    <property type="evidence" value="ECO:0007669"/>
    <property type="project" value="TreeGrafter"/>
</dbReference>
<dbReference type="GO" id="GO:0016020">
    <property type="term" value="C:membrane"/>
    <property type="evidence" value="ECO:0007669"/>
    <property type="project" value="UniProtKB-SubCell"/>
</dbReference>
<dbReference type="AlphaFoldDB" id="A0A1D2VS25"/>
<keyword evidence="2 5" id="KW-0812">Transmembrane</keyword>
<feature type="transmembrane region" description="Helical" evidence="5">
    <location>
        <begin position="166"/>
        <end position="195"/>
    </location>
</feature>
<dbReference type="Pfam" id="PF00324">
    <property type="entry name" value="AA_permease"/>
    <property type="match status" value="1"/>
</dbReference>
<feature type="transmembrane region" description="Helical" evidence="5">
    <location>
        <begin position="421"/>
        <end position="440"/>
    </location>
</feature>